<evidence type="ECO:0000313" key="5">
    <source>
        <dbReference type="Proteomes" id="UP000431533"/>
    </source>
</evidence>
<keyword evidence="2" id="KW-0472">Membrane</keyword>
<keyword evidence="2" id="KW-1133">Transmembrane helix</keyword>
<keyword evidence="3" id="KW-0732">Signal</keyword>
<evidence type="ECO:0000256" key="2">
    <source>
        <dbReference type="SAM" id="Phobius"/>
    </source>
</evidence>
<dbReference type="Proteomes" id="UP000431533">
    <property type="component" value="Unassembled WGS sequence"/>
</dbReference>
<sequence length="414" mass="44026">MRPSLALTTAFVSSVTALEALSNSPCAVQCGNDLGGTTGSDIACHDSDYGTTPGQTFQTCVGCQLTSTYVDPATKQTDLQWALYNLRYAVSWCLYGFPNNTKVGDSPCVTSTACGQLSGAFEFDSLSPDAGVFSYCPIYQSLLVNKCTACTSIQTSEFYITNFAVALNAACQQQPSSGSTISFSGNVFSETLIQITNPSSGAQSSYNPSTGGLSLGAKIGIAVGAILFALGLAGFCIVWNGRRRRRHVLAKHQQESGYADWIAQQQAVQADASGEHHETPVDTMSAGGFHDSPQSTRPLVSSRPWAPGHREEESPMSAVGEKVYFSPYSSNYSSPVSASDQAQAAAAREWPRDRKGSFSGLGRSRSGDDMDREEGDRIEMQNVPPVLLHPGHGRAAAPYLPGLGEEDMKRGTAM</sequence>
<feature type="compositionally biased region" description="Low complexity" evidence="1">
    <location>
        <begin position="330"/>
        <end position="347"/>
    </location>
</feature>
<feature type="transmembrane region" description="Helical" evidence="2">
    <location>
        <begin position="219"/>
        <end position="239"/>
    </location>
</feature>
<feature type="region of interest" description="Disordered" evidence="1">
    <location>
        <begin position="330"/>
        <end position="414"/>
    </location>
</feature>
<evidence type="ECO:0000313" key="4">
    <source>
        <dbReference type="EMBL" id="TVY29048.1"/>
    </source>
</evidence>
<feature type="chain" id="PRO_5035003477" description="LPXTG-domain-containing protein" evidence="3">
    <location>
        <begin position="18"/>
        <end position="414"/>
    </location>
</feature>
<comment type="caution">
    <text evidence="4">The sequence shown here is derived from an EMBL/GenBank/DDBJ whole genome shotgun (WGS) entry which is preliminary data.</text>
</comment>
<feature type="compositionally biased region" description="Basic and acidic residues" evidence="1">
    <location>
        <begin position="365"/>
        <end position="379"/>
    </location>
</feature>
<feature type="signal peptide" evidence="3">
    <location>
        <begin position="1"/>
        <end position="17"/>
    </location>
</feature>
<dbReference type="AlphaFoldDB" id="A0A8H8R645"/>
<evidence type="ECO:0008006" key="6">
    <source>
        <dbReference type="Google" id="ProtNLM"/>
    </source>
</evidence>
<dbReference type="EMBL" id="QGMH01000023">
    <property type="protein sequence ID" value="TVY29048.1"/>
    <property type="molecule type" value="Genomic_DNA"/>
</dbReference>
<dbReference type="RefSeq" id="XP_031007836.1">
    <property type="nucleotide sequence ID" value="XM_031147221.1"/>
</dbReference>
<reference evidence="4 5" key="1">
    <citation type="submission" date="2018-05" db="EMBL/GenBank/DDBJ databases">
        <title>Genome sequencing and assembly of the regulated plant pathogen Lachnellula willkommii and related sister species for the development of diagnostic species identification markers.</title>
        <authorList>
            <person name="Giroux E."/>
            <person name="Bilodeau G."/>
        </authorList>
    </citation>
    <scope>NUCLEOTIDE SEQUENCE [LARGE SCALE GENOMIC DNA]</scope>
    <source>
        <strain evidence="4 5">CBS 185.66</strain>
    </source>
</reference>
<gene>
    <name evidence="4" type="ORF">LHYA1_G002244</name>
</gene>
<accession>A0A8H8R645</accession>
<keyword evidence="2" id="KW-0812">Transmembrane</keyword>
<dbReference type="GeneID" id="41982442"/>
<proteinExistence type="predicted"/>
<keyword evidence="5" id="KW-1185">Reference proteome</keyword>
<name>A0A8H8R645_9HELO</name>
<organism evidence="4 5">
    <name type="scientific">Lachnellula hyalina</name>
    <dbReference type="NCBI Taxonomy" id="1316788"/>
    <lineage>
        <taxon>Eukaryota</taxon>
        <taxon>Fungi</taxon>
        <taxon>Dikarya</taxon>
        <taxon>Ascomycota</taxon>
        <taxon>Pezizomycotina</taxon>
        <taxon>Leotiomycetes</taxon>
        <taxon>Helotiales</taxon>
        <taxon>Lachnaceae</taxon>
        <taxon>Lachnellula</taxon>
    </lineage>
</organism>
<dbReference type="OrthoDB" id="5239590at2759"/>
<evidence type="ECO:0000256" key="1">
    <source>
        <dbReference type="SAM" id="MobiDB-lite"/>
    </source>
</evidence>
<evidence type="ECO:0000256" key="3">
    <source>
        <dbReference type="SAM" id="SignalP"/>
    </source>
</evidence>
<feature type="region of interest" description="Disordered" evidence="1">
    <location>
        <begin position="271"/>
        <end position="318"/>
    </location>
</feature>
<protein>
    <recommendedName>
        <fullName evidence="6">LPXTG-domain-containing protein</fullName>
    </recommendedName>
</protein>